<comment type="caution">
    <text evidence="2">The sequence shown here is derived from an EMBL/GenBank/DDBJ whole genome shotgun (WGS) entry which is preliminary data.</text>
</comment>
<dbReference type="Proteomes" id="UP001179952">
    <property type="component" value="Unassembled WGS sequence"/>
</dbReference>
<feature type="compositionally biased region" description="Gly residues" evidence="1">
    <location>
        <begin position="32"/>
        <end position="42"/>
    </location>
</feature>
<reference evidence="2" key="1">
    <citation type="journal article" date="2023" name="Nat. Commun.">
        <title>Diploid and tetraploid genomes of Acorus and the evolution of monocots.</title>
        <authorList>
            <person name="Ma L."/>
            <person name="Liu K.W."/>
            <person name="Li Z."/>
            <person name="Hsiao Y.Y."/>
            <person name="Qi Y."/>
            <person name="Fu T."/>
            <person name="Tang G.D."/>
            <person name="Zhang D."/>
            <person name="Sun W.H."/>
            <person name="Liu D.K."/>
            <person name="Li Y."/>
            <person name="Chen G.Z."/>
            <person name="Liu X.D."/>
            <person name="Liao X.Y."/>
            <person name="Jiang Y.T."/>
            <person name="Yu X."/>
            <person name="Hao Y."/>
            <person name="Huang J."/>
            <person name="Zhao X.W."/>
            <person name="Ke S."/>
            <person name="Chen Y.Y."/>
            <person name="Wu W.L."/>
            <person name="Hsu J.L."/>
            <person name="Lin Y.F."/>
            <person name="Huang M.D."/>
            <person name="Li C.Y."/>
            <person name="Huang L."/>
            <person name="Wang Z.W."/>
            <person name="Zhao X."/>
            <person name="Zhong W.Y."/>
            <person name="Peng D.H."/>
            <person name="Ahmad S."/>
            <person name="Lan S."/>
            <person name="Zhang J.S."/>
            <person name="Tsai W.C."/>
            <person name="Van de Peer Y."/>
            <person name="Liu Z.J."/>
        </authorList>
    </citation>
    <scope>NUCLEOTIDE SEQUENCE</scope>
    <source>
        <strain evidence="2">SCP</strain>
    </source>
</reference>
<protein>
    <submittedName>
        <fullName evidence="2">Uncharacterized protein</fullName>
    </submittedName>
</protein>
<proteinExistence type="predicted"/>
<sequence>MESRRKPVSGSWPAREDVTASGDDDPEFMVVGGAGQESGGGDSAWRGWAGEDCAVEGG</sequence>
<keyword evidence="3" id="KW-1185">Reference proteome</keyword>
<dbReference type="EMBL" id="JAUJYN010000007">
    <property type="protein sequence ID" value="KAK1267160.1"/>
    <property type="molecule type" value="Genomic_DNA"/>
</dbReference>
<evidence type="ECO:0000313" key="3">
    <source>
        <dbReference type="Proteomes" id="UP001179952"/>
    </source>
</evidence>
<evidence type="ECO:0000313" key="2">
    <source>
        <dbReference type="EMBL" id="KAK1267160.1"/>
    </source>
</evidence>
<name>A0AAV9AT62_ACOGR</name>
<organism evidence="2 3">
    <name type="scientific">Acorus gramineus</name>
    <name type="common">Dwarf sweet flag</name>
    <dbReference type="NCBI Taxonomy" id="55184"/>
    <lineage>
        <taxon>Eukaryota</taxon>
        <taxon>Viridiplantae</taxon>
        <taxon>Streptophyta</taxon>
        <taxon>Embryophyta</taxon>
        <taxon>Tracheophyta</taxon>
        <taxon>Spermatophyta</taxon>
        <taxon>Magnoliopsida</taxon>
        <taxon>Liliopsida</taxon>
        <taxon>Acoraceae</taxon>
        <taxon>Acorus</taxon>
    </lineage>
</organism>
<gene>
    <name evidence="2" type="ORF">QJS04_geneDACA000401</name>
</gene>
<evidence type="ECO:0000256" key="1">
    <source>
        <dbReference type="SAM" id="MobiDB-lite"/>
    </source>
</evidence>
<accession>A0AAV9AT62</accession>
<feature type="region of interest" description="Disordered" evidence="1">
    <location>
        <begin position="1"/>
        <end position="58"/>
    </location>
</feature>
<dbReference type="AlphaFoldDB" id="A0AAV9AT62"/>
<reference evidence="2" key="2">
    <citation type="submission" date="2023-06" db="EMBL/GenBank/DDBJ databases">
        <authorList>
            <person name="Ma L."/>
            <person name="Liu K.-W."/>
            <person name="Li Z."/>
            <person name="Hsiao Y.-Y."/>
            <person name="Qi Y."/>
            <person name="Fu T."/>
            <person name="Tang G."/>
            <person name="Zhang D."/>
            <person name="Sun W.-H."/>
            <person name="Liu D.-K."/>
            <person name="Li Y."/>
            <person name="Chen G.-Z."/>
            <person name="Liu X.-D."/>
            <person name="Liao X.-Y."/>
            <person name="Jiang Y.-T."/>
            <person name="Yu X."/>
            <person name="Hao Y."/>
            <person name="Huang J."/>
            <person name="Zhao X.-W."/>
            <person name="Ke S."/>
            <person name="Chen Y.-Y."/>
            <person name="Wu W.-L."/>
            <person name="Hsu J.-L."/>
            <person name="Lin Y.-F."/>
            <person name="Huang M.-D."/>
            <person name="Li C.-Y."/>
            <person name="Huang L."/>
            <person name="Wang Z.-W."/>
            <person name="Zhao X."/>
            <person name="Zhong W.-Y."/>
            <person name="Peng D.-H."/>
            <person name="Ahmad S."/>
            <person name="Lan S."/>
            <person name="Zhang J.-S."/>
            <person name="Tsai W.-C."/>
            <person name="Van De Peer Y."/>
            <person name="Liu Z.-J."/>
        </authorList>
    </citation>
    <scope>NUCLEOTIDE SEQUENCE</scope>
    <source>
        <strain evidence="2">SCP</strain>
        <tissue evidence="2">Leaves</tissue>
    </source>
</reference>